<evidence type="ECO:0000313" key="10">
    <source>
        <dbReference type="Proteomes" id="UP000007879"/>
    </source>
</evidence>
<dbReference type="PANTHER" id="PTHR11306">
    <property type="entry name" value="NIEMANN PICK TYPE C2 PROTEIN NPC2-RELATED"/>
    <property type="match status" value="1"/>
</dbReference>
<name>A0A1X7VWB6_AMPQE</name>
<dbReference type="EnsemblMetazoa" id="Aqu2.1.44155_001">
    <property type="protein sequence ID" value="Aqu2.1.44155_001"/>
    <property type="gene ID" value="Aqu2.1.44155"/>
</dbReference>
<keyword evidence="5 7" id="KW-0732">Signal</keyword>
<keyword evidence="6" id="KW-0445">Lipid transport</keyword>
<dbReference type="Pfam" id="PF02221">
    <property type="entry name" value="E1_DerP2_DerF2"/>
    <property type="match status" value="1"/>
</dbReference>
<dbReference type="InterPro" id="IPR039670">
    <property type="entry name" value="NPC2-like"/>
</dbReference>
<dbReference type="InterPro" id="IPR003172">
    <property type="entry name" value="ML_dom"/>
</dbReference>
<dbReference type="SMART" id="SM00737">
    <property type="entry name" value="ML"/>
    <property type="match status" value="1"/>
</dbReference>
<dbReference type="KEGG" id="aqu:100635252"/>
<feature type="chain" id="PRO_5010887511" description="MD-2-related lipid-recognition domain-containing protein" evidence="7">
    <location>
        <begin position="20"/>
        <end position="147"/>
    </location>
</feature>
<comment type="function">
    <text evidence="1">Catalyzes the intermembrane transfer of phosphatidylglycerol and phosphatidylinositol.</text>
</comment>
<dbReference type="EnsemblMetazoa" id="XM_020005695.1">
    <property type="protein sequence ID" value="XP_019861254.1"/>
    <property type="gene ID" value="LOC100635252"/>
</dbReference>
<dbReference type="InterPro" id="IPR036846">
    <property type="entry name" value="GM2-AP_sf"/>
</dbReference>
<comment type="subunit">
    <text evidence="3">Monomer.</text>
</comment>
<proteinExistence type="inferred from homology"/>
<dbReference type="SUPFAM" id="SSF81296">
    <property type="entry name" value="E set domains"/>
    <property type="match status" value="1"/>
</dbReference>
<dbReference type="OrthoDB" id="10069442at2759"/>
<evidence type="ECO:0000256" key="5">
    <source>
        <dbReference type="ARBA" id="ARBA00022729"/>
    </source>
</evidence>
<dbReference type="GO" id="GO:0015918">
    <property type="term" value="P:sterol transport"/>
    <property type="evidence" value="ECO:0007669"/>
    <property type="project" value="InterPro"/>
</dbReference>
<dbReference type="GO" id="GO:0032934">
    <property type="term" value="F:sterol binding"/>
    <property type="evidence" value="ECO:0007669"/>
    <property type="project" value="InterPro"/>
</dbReference>
<reference evidence="9" key="2">
    <citation type="submission" date="2017-05" db="UniProtKB">
        <authorList>
            <consortium name="EnsemblMetazoa"/>
        </authorList>
    </citation>
    <scope>IDENTIFICATION</scope>
</reference>
<dbReference type="Proteomes" id="UP000007879">
    <property type="component" value="Unassembled WGS sequence"/>
</dbReference>
<protein>
    <recommendedName>
        <fullName evidence="8">MD-2-related lipid-recognition domain-containing protein</fullName>
    </recommendedName>
</protein>
<dbReference type="PANTHER" id="PTHR11306:SF0">
    <property type="entry name" value="PHOSPHATIDYLGLYCEROL_PHOSPHATIDYLINOSITOL TRANSFER PROTEIN"/>
    <property type="match status" value="1"/>
</dbReference>
<accession>A0A1X7VWB6</accession>
<evidence type="ECO:0000256" key="2">
    <source>
        <dbReference type="ARBA" id="ARBA00006370"/>
    </source>
</evidence>
<evidence type="ECO:0000256" key="7">
    <source>
        <dbReference type="SAM" id="SignalP"/>
    </source>
</evidence>
<keyword evidence="10" id="KW-1185">Reference proteome</keyword>
<dbReference type="eggNOG" id="KOG4680">
    <property type="taxonomic scope" value="Eukaryota"/>
</dbReference>
<evidence type="ECO:0000256" key="3">
    <source>
        <dbReference type="ARBA" id="ARBA00011245"/>
    </source>
</evidence>
<evidence type="ECO:0000256" key="6">
    <source>
        <dbReference type="ARBA" id="ARBA00023055"/>
    </source>
</evidence>
<evidence type="ECO:0000313" key="9">
    <source>
        <dbReference type="EnsemblMetazoa" id="Aqu2.1.44155_001"/>
    </source>
</evidence>
<evidence type="ECO:0000256" key="4">
    <source>
        <dbReference type="ARBA" id="ARBA00022448"/>
    </source>
</evidence>
<comment type="similarity">
    <text evidence="2">Belongs to the NPC2 family.</text>
</comment>
<organism evidence="9">
    <name type="scientific">Amphimedon queenslandica</name>
    <name type="common">Sponge</name>
    <dbReference type="NCBI Taxonomy" id="400682"/>
    <lineage>
        <taxon>Eukaryota</taxon>
        <taxon>Metazoa</taxon>
        <taxon>Porifera</taxon>
        <taxon>Demospongiae</taxon>
        <taxon>Heteroscleromorpha</taxon>
        <taxon>Haplosclerida</taxon>
        <taxon>Niphatidae</taxon>
        <taxon>Amphimedon</taxon>
    </lineage>
</organism>
<feature type="domain" description="MD-2-related lipid-recognition" evidence="8">
    <location>
        <begin position="23"/>
        <end position="144"/>
    </location>
</feature>
<evidence type="ECO:0000256" key="1">
    <source>
        <dbReference type="ARBA" id="ARBA00002053"/>
    </source>
</evidence>
<dbReference type="AlphaFoldDB" id="A0A1X7VWB6"/>
<gene>
    <name evidence="9" type="primary">100635252</name>
</gene>
<feature type="signal peptide" evidence="7">
    <location>
        <begin position="1"/>
        <end position="19"/>
    </location>
</feature>
<reference evidence="10" key="1">
    <citation type="journal article" date="2010" name="Nature">
        <title>The Amphimedon queenslandica genome and the evolution of animal complexity.</title>
        <authorList>
            <person name="Srivastava M."/>
            <person name="Simakov O."/>
            <person name="Chapman J."/>
            <person name="Fahey B."/>
            <person name="Gauthier M.E."/>
            <person name="Mitros T."/>
            <person name="Richards G.S."/>
            <person name="Conaco C."/>
            <person name="Dacre M."/>
            <person name="Hellsten U."/>
            <person name="Larroux C."/>
            <person name="Putnam N.H."/>
            <person name="Stanke M."/>
            <person name="Adamska M."/>
            <person name="Darling A."/>
            <person name="Degnan S.M."/>
            <person name="Oakley T.H."/>
            <person name="Plachetzki D.C."/>
            <person name="Zhai Y."/>
            <person name="Adamski M."/>
            <person name="Calcino A."/>
            <person name="Cummins S.F."/>
            <person name="Goodstein D.M."/>
            <person name="Harris C."/>
            <person name="Jackson D.J."/>
            <person name="Leys S.P."/>
            <person name="Shu S."/>
            <person name="Woodcroft B.J."/>
            <person name="Vervoort M."/>
            <person name="Kosik K.S."/>
            <person name="Manning G."/>
            <person name="Degnan B.M."/>
            <person name="Rokhsar D.S."/>
        </authorList>
    </citation>
    <scope>NUCLEOTIDE SEQUENCE [LARGE SCALE GENOMIC DNA]</scope>
</reference>
<keyword evidence="4" id="KW-0813">Transport</keyword>
<dbReference type="InterPro" id="IPR014756">
    <property type="entry name" value="Ig_E-set"/>
</dbReference>
<evidence type="ECO:0000259" key="8">
    <source>
        <dbReference type="SMART" id="SM00737"/>
    </source>
</evidence>
<dbReference type="InParanoid" id="A0A1X7VWB6"/>
<dbReference type="Gene3D" id="2.70.220.10">
    <property type="entry name" value="Ganglioside GM2 activator"/>
    <property type="match status" value="1"/>
</dbReference>
<sequence>MKVIIIPALFLVLASTATCDNLWKDCSTPDDKTRMEVTSIKITPDPPQKGQKVNIDVELNLKEEVTSGEVALKLNYGVIPIVDESLDFCDLITQINKQCPLQKGTISIKLDEDLPNYIPSGKYAGNATITDQNNKELLCLHLEMDLN</sequence>
<dbReference type="OMA" id="ASKYSYW"/>